<dbReference type="Pfam" id="PF06429">
    <property type="entry name" value="Flg_bbr_C"/>
    <property type="match status" value="1"/>
</dbReference>
<dbReference type="STRING" id="560819.SAMN05428998_12768"/>
<dbReference type="InterPro" id="IPR002371">
    <property type="entry name" value="FlgK"/>
</dbReference>
<keyword evidence="5 7" id="KW-0964">Secreted</keyword>
<evidence type="ECO:0000256" key="4">
    <source>
        <dbReference type="ARBA" id="ARBA00016244"/>
    </source>
</evidence>
<evidence type="ECO:0000259" key="10">
    <source>
        <dbReference type="Pfam" id="PF06429"/>
    </source>
</evidence>
<dbReference type="RefSeq" id="WP_085125412.1">
    <property type="nucleotide sequence ID" value="NZ_FWZX01000027.1"/>
</dbReference>
<keyword evidence="13" id="KW-1185">Reference proteome</keyword>
<dbReference type="SUPFAM" id="SSF64518">
    <property type="entry name" value="Phase 1 flagellin"/>
    <property type="match status" value="1"/>
</dbReference>
<keyword evidence="12" id="KW-0969">Cilium</keyword>
<dbReference type="GO" id="GO:0005198">
    <property type="term" value="F:structural molecule activity"/>
    <property type="evidence" value="ECO:0007669"/>
    <property type="project" value="UniProtKB-UniRule"/>
</dbReference>
<reference evidence="12 13" key="1">
    <citation type="submission" date="2017-04" db="EMBL/GenBank/DDBJ databases">
        <authorList>
            <person name="Afonso C.L."/>
            <person name="Miller P.J."/>
            <person name="Scott M.A."/>
            <person name="Spackman E."/>
            <person name="Goraichik I."/>
            <person name="Dimitrov K.M."/>
            <person name="Suarez D.L."/>
            <person name="Swayne D.E."/>
        </authorList>
    </citation>
    <scope>NUCLEOTIDE SEQUENCE [LARGE SCALE GENOMIC DNA]</scope>
    <source>
        <strain evidence="12 13">USBA 355</strain>
    </source>
</reference>
<evidence type="ECO:0000256" key="7">
    <source>
        <dbReference type="RuleBase" id="RU362065"/>
    </source>
</evidence>
<evidence type="ECO:0000256" key="1">
    <source>
        <dbReference type="ARBA" id="ARBA00004117"/>
    </source>
</evidence>
<evidence type="ECO:0000256" key="6">
    <source>
        <dbReference type="ARBA" id="ARBA00023143"/>
    </source>
</evidence>
<dbReference type="InterPro" id="IPR053927">
    <property type="entry name" value="FlgK_helical"/>
</dbReference>
<name>A0A1Y6CP36_9PROT</name>
<dbReference type="PANTHER" id="PTHR30033:SF1">
    <property type="entry name" value="FLAGELLAR HOOK-ASSOCIATED PROTEIN 1"/>
    <property type="match status" value="1"/>
</dbReference>
<dbReference type="GO" id="GO:0009425">
    <property type="term" value="C:bacterial-type flagellum basal body"/>
    <property type="evidence" value="ECO:0007669"/>
    <property type="project" value="UniProtKB-SubCell"/>
</dbReference>
<feature type="domain" description="Flagellar basal body rod protein N-terminal" evidence="9">
    <location>
        <begin position="7"/>
        <end position="37"/>
    </location>
</feature>
<sequence>MSLTLALNTALSGLRTTQGALSVISNNVSNANTDGYTRKVVQTNARTLAGVGAGVELSGVVRTVDSRVQADAREATTKLQALEVKEMFLTSVQNLYGSPGDESTVGHTISALAEQVDSLGATPESATVRSQTINAAQNLVSQIGDMSSSLQDLRRDADRQISDAVDTVNTQLKRIADLNAKIKSNAAQDIPTGDLEDERDKALSTLTQQMDVTSFVRSDGSLSVYTKSGVLLADSTAATLTHTAVTAMSPAMSLGAGIDGIQINGTDITGSITGGTIAGLVDLRDSTLPDMQSELDRLTEQLRDQLNEIHNQGTGLPPASSLTGSRSFATPSTDSVTLTSATRIAVLDDSGVVVSSYDLPAGTYTVDQVRNAINTNLAGSATATTAAGGPLAISADSSPNGIAIVDLGTQTVTDGTNTINGFSNYFGLNDFFQTPGNVEGDAITGISQLLQVRSDLASDPSLLSRGQLTDAATAPVAGDTGVAFADNRIALALGQRFDKTVTFAAAGGIAATGATLSGYGAEIVAESARVSANNSADYDYQSTLQQQLDQQQKSLSGVNIDEEMSNLVVFQNAYAASAKVITTAQAMFDALSNLIR</sequence>
<proteinExistence type="inferred from homology"/>
<comment type="subcellular location">
    <subcellularLocation>
        <location evidence="1">Bacterial flagellum basal body</location>
    </subcellularLocation>
    <subcellularLocation>
        <location evidence="2 7">Secreted</location>
    </subcellularLocation>
</comment>
<dbReference type="EMBL" id="FWZX01000027">
    <property type="protein sequence ID" value="SMF67854.1"/>
    <property type="molecule type" value="Genomic_DNA"/>
</dbReference>
<evidence type="ECO:0000256" key="2">
    <source>
        <dbReference type="ARBA" id="ARBA00004613"/>
    </source>
</evidence>
<evidence type="ECO:0000256" key="3">
    <source>
        <dbReference type="ARBA" id="ARBA00009677"/>
    </source>
</evidence>
<dbReference type="AlphaFoldDB" id="A0A1Y6CP36"/>
<dbReference type="GO" id="GO:0044780">
    <property type="term" value="P:bacterial-type flagellum assembly"/>
    <property type="evidence" value="ECO:0007669"/>
    <property type="project" value="InterPro"/>
</dbReference>
<dbReference type="NCBIfam" id="TIGR02492">
    <property type="entry name" value="flgK_ends"/>
    <property type="match status" value="1"/>
</dbReference>
<keyword evidence="6 7" id="KW-0975">Bacterial flagellum</keyword>
<feature type="domain" description="Flagellar basal-body/hook protein C-terminal" evidence="10">
    <location>
        <begin position="556"/>
        <end position="594"/>
    </location>
</feature>
<evidence type="ECO:0000259" key="11">
    <source>
        <dbReference type="Pfam" id="PF22638"/>
    </source>
</evidence>
<keyword evidence="12" id="KW-0966">Cell projection</keyword>
<dbReference type="GO" id="GO:0009424">
    <property type="term" value="C:bacterial-type flagellum hook"/>
    <property type="evidence" value="ECO:0007669"/>
    <property type="project" value="UniProtKB-UniRule"/>
</dbReference>
<feature type="domain" description="Flagellar hook-associated protein FlgK helical" evidence="11">
    <location>
        <begin position="90"/>
        <end position="316"/>
    </location>
</feature>
<comment type="similarity">
    <text evidence="3 7">Belongs to the flagella basal body rod proteins family.</text>
</comment>
<dbReference type="Pfam" id="PF00460">
    <property type="entry name" value="Flg_bb_rod"/>
    <property type="match status" value="1"/>
</dbReference>
<evidence type="ECO:0000256" key="8">
    <source>
        <dbReference type="SAM" id="MobiDB-lite"/>
    </source>
</evidence>
<evidence type="ECO:0000313" key="12">
    <source>
        <dbReference type="EMBL" id="SMF67854.1"/>
    </source>
</evidence>
<dbReference type="GO" id="GO:0005576">
    <property type="term" value="C:extracellular region"/>
    <property type="evidence" value="ECO:0007669"/>
    <property type="project" value="UniProtKB-SubCell"/>
</dbReference>
<dbReference type="InterPro" id="IPR001444">
    <property type="entry name" value="Flag_bb_rod_N"/>
</dbReference>
<dbReference type="InterPro" id="IPR010930">
    <property type="entry name" value="Flg_bb/hook_C_dom"/>
</dbReference>
<dbReference type="PANTHER" id="PTHR30033">
    <property type="entry name" value="FLAGELLAR HOOK-ASSOCIATED PROTEIN 1"/>
    <property type="match status" value="1"/>
</dbReference>
<dbReference type="PRINTS" id="PR01005">
    <property type="entry name" value="FLGHOOKAP1"/>
</dbReference>
<protein>
    <recommendedName>
        <fullName evidence="4 7">Flagellar hook-associated protein 1</fullName>
        <shortName evidence="7">HAP1</shortName>
    </recommendedName>
</protein>
<feature type="region of interest" description="Disordered" evidence="8">
    <location>
        <begin position="310"/>
        <end position="332"/>
    </location>
</feature>
<gene>
    <name evidence="7" type="primary">flgK</name>
    <name evidence="12" type="ORF">SAMN05428998_12768</name>
</gene>
<accession>A0A1Y6CP36</accession>
<dbReference type="Proteomes" id="UP000192917">
    <property type="component" value="Unassembled WGS sequence"/>
</dbReference>
<dbReference type="Pfam" id="PF22638">
    <property type="entry name" value="FlgK_D1"/>
    <property type="match status" value="1"/>
</dbReference>
<keyword evidence="12" id="KW-0282">Flagellum</keyword>
<evidence type="ECO:0000256" key="5">
    <source>
        <dbReference type="ARBA" id="ARBA00022525"/>
    </source>
</evidence>
<organism evidence="12 13">
    <name type="scientific">Tistlia consotensis USBA 355</name>
    <dbReference type="NCBI Taxonomy" id="560819"/>
    <lineage>
        <taxon>Bacteria</taxon>
        <taxon>Pseudomonadati</taxon>
        <taxon>Pseudomonadota</taxon>
        <taxon>Alphaproteobacteria</taxon>
        <taxon>Rhodospirillales</taxon>
        <taxon>Rhodovibrionaceae</taxon>
        <taxon>Tistlia</taxon>
    </lineage>
</organism>
<evidence type="ECO:0000313" key="13">
    <source>
        <dbReference type="Proteomes" id="UP000192917"/>
    </source>
</evidence>
<evidence type="ECO:0000259" key="9">
    <source>
        <dbReference type="Pfam" id="PF00460"/>
    </source>
</evidence>